<reference evidence="1 2" key="1">
    <citation type="submission" date="2019-11" db="EMBL/GenBank/DDBJ databases">
        <title>Complete genome sequence of Pseudomonas syringae pv. coronafaciens isolate B19001 originated in imported oat cereal.</title>
        <authorList>
            <person name="Kim S.M."/>
            <person name="Lee B.C."/>
            <person name="Seo S.J."/>
            <person name="Lee J.E."/>
            <person name="Choi N.J."/>
            <person name="Park J.H."/>
        </authorList>
    </citation>
    <scope>NUCLEOTIDE SEQUENCE [LARGE SCALE GENOMIC DNA]</scope>
    <source>
        <strain evidence="1 2">B19001</strain>
    </source>
</reference>
<dbReference type="Gene3D" id="1.10.1200.10">
    <property type="entry name" value="ACP-like"/>
    <property type="match status" value="1"/>
</dbReference>
<dbReference type="RefSeq" id="WP_122355743.1">
    <property type="nucleotide sequence ID" value="NZ_CP046441.1"/>
</dbReference>
<protein>
    <submittedName>
        <fullName evidence="1">Uncharacterized protein</fullName>
    </submittedName>
</protein>
<proteinExistence type="predicted"/>
<dbReference type="AlphaFoldDB" id="A0AAE6QGS3"/>
<organism evidence="1 2">
    <name type="scientific">Pseudomonas coronafaciens pv. coronafaciens</name>
    <dbReference type="NCBI Taxonomy" id="235275"/>
    <lineage>
        <taxon>Bacteria</taxon>
        <taxon>Pseudomonadati</taxon>
        <taxon>Pseudomonadota</taxon>
        <taxon>Gammaproteobacteria</taxon>
        <taxon>Pseudomonadales</taxon>
        <taxon>Pseudomonadaceae</taxon>
        <taxon>Pseudomonas</taxon>
        <taxon>Pseudomonas coronafaciens</taxon>
    </lineage>
</organism>
<dbReference type="SUPFAM" id="SSF47336">
    <property type="entry name" value="ACP-like"/>
    <property type="match status" value="1"/>
</dbReference>
<evidence type="ECO:0000313" key="2">
    <source>
        <dbReference type="Proteomes" id="UP000423413"/>
    </source>
</evidence>
<dbReference type="Proteomes" id="UP000423413">
    <property type="component" value="Chromosome"/>
</dbReference>
<name>A0AAE6QGS3_9PSED</name>
<gene>
    <name evidence="1" type="ORF">GMO17_07280</name>
</gene>
<dbReference type="InterPro" id="IPR036736">
    <property type="entry name" value="ACP-like_sf"/>
</dbReference>
<accession>A0AAE6QGS3</accession>
<evidence type="ECO:0000313" key="1">
    <source>
        <dbReference type="EMBL" id="QGT80993.1"/>
    </source>
</evidence>
<dbReference type="EMBL" id="CP046441">
    <property type="protein sequence ID" value="QGT80993.1"/>
    <property type="molecule type" value="Genomic_DNA"/>
</dbReference>
<sequence>MNREAISQGVFDELGVILVDKSEIHMAATFDDLAMDQDDIEKLLDALQTKFNVEFPDSMKLQTTPLTQVIDTILLIIRETLPDDSKSEGL</sequence>